<keyword evidence="1" id="KW-1133">Transmembrane helix</keyword>
<dbReference type="EMBL" id="JACHMW010000001">
    <property type="protein sequence ID" value="MBB5848246.1"/>
    <property type="molecule type" value="Genomic_DNA"/>
</dbReference>
<dbReference type="PANTHER" id="PTHR23028:SF53">
    <property type="entry name" value="ACYL_TRANSF_3 DOMAIN-CONTAINING PROTEIN"/>
    <property type="match status" value="1"/>
</dbReference>
<dbReference type="Pfam" id="PF19040">
    <property type="entry name" value="SGNH"/>
    <property type="match status" value="1"/>
</dbReference>
<keyword evidence="5" id="KW-1185">Reference proteome</keyword>
<evidence type="ECO:0000259" key="2">
    <source>
        <dbReference type="Pfam" id="PF01757"/>
    </source>
</evidence>
<feature type="transmembrane region" description="Helical" evidence="1">
    <location>
        <begin position="161"/>
        <end position="179"/>
    </location>
</feature>
<keyword evidence="1" id="KW-0472">Membrane</keyword>
<feature type="transmembrane region" description="Helical" evidence="1">
    <location>
        <begin position="268"/>
        <end position="287"/>
    </location>
</feature>
<dbReference type="AlphaFoldDB" id="A0A7W9JIR7"/>
<reference evidence="4 5" key="1">
    <citation type="submission" date="2020-08" db="EMBL/GenBank/DDBJ databases">
        <title>Sequencing the genomes of 1000 actinobacteria strains.</title>
        <authorList>
            <person name="Klenk H.-P."/>
        </authorList>
    </citation>
    <scope>NUCLEOTIDE SEQUENCE [LARGE SCALE GENOMIC DNA]</scope>
    <source>
        <strain evidence="4 5">DSM 17945</strain>
    </source>
</reference>
<dbReference type="InterPro" id="IPR050879">
    <property type="entry name" value="Acyltransferase_3"/>
</dbReference>
<organism evidence="4 5">
    <name type="scientific">Micrococcus endophyticus</name>
    <dbReference type="NCBI Taxonomy" id="455343"/>
    <lineage>
        <taxon>Bacteria</taxon>
        <taxon>Bacillati</taxon>
        <taxon>Actinomycetota</taxon>
        <taxon>Actinomycetes</taxon>
        <taxon>Micrococcales</taxon>
        <taxon>Micrococcaceae</taxon>
        <taxon>Micrococcus</taxon>
    </lineage>
</organism>
<dbReference type="InterPro" id="IPR043968">
    <property type="entry name" value="SGNH"/>
</dbReference>
<feature type="transmembrane region" description="Helical" evidence="1">
    <location>
        <begin position="204"/>
        <end position="222"/>
    </location>
</feature>
<gene>
    <name evidence="4" type="ORF">HDA33_000810</name>
</gene>
<feature type="transmembrane region" description="Helical" evidence="1">
    <location>
        <begin position="242"/>
        <end position="261"/>
    </location>
</feature>
<evidence type="ECO:0000313" key="5">
    <source>
        <dbReference type="Proteomes" id="UP000567246"/>
    </source>
</evidence>
<accession>A0A7W9JIR7</accession>
<feature type="domain" description="SGNH" evidence="3">
    <location>
        <begin position="483"/>
        <end position="700"/>
    </location>
</feature>
<dbReference type="PANTHER" id="PTHR23028">
    <property type="entry name" value="ACETYLTRANSFERASE"/>
    <property type="match status" value="1"/>
</dbReference>
<keyword evidence="1" id="KW-0812">Transmembrane</keyword>
<sequence length="709" mass="74309">MTPADTPRALTPGLGLHRFRGDIQGLRAVAVLSVLVFHAGVTALPGGFVGVDVFFVISGFLITGLLLKEVDRTGRVGLAEFYARRARRILPAALAVIILTVAAGLLVYPVSEWTRLGSVAVASALSVVNWLFAQESTDYFAQEEAASPFQHYWSLAVEEQFYLVWPLLLILVTVGVAALRRRGSGDAAPDADAGARRRPSAPVAARRVLLASAVIGLASFVHSVSYSASDPGAAYFVTTTRVWELTLGAGLAAALVVLPVIRPAVRTVLGWAGLGMIAVSLVLITGAMAYPGAVALLPVVGSALVILAGAHEDGSTPGHPARLLATRPMQWVGDLSYSLYLVHWPVLTLAAWRFPDGRLPLWLGLVLAVVSVGLAWALRRWVEVPAMHGSLLAGRRRALTRGGLGMAAVAAAGALVLAAGAALAPARPGEEAPVAGAQAVVDGQDPMAALSAGMRIVPDPAVAKEDRSPAHVAGCQLGYEDVEPEACEFGDPDSETVILVVGDSHASQWTAPLEVLAEERGWRVVSHTKASCVVTTAGVLEDGEPYPECDEWNRALPDVVDGLDPDLVLVTGARRETVAEDPAAAMAAAWRELTPDAGRLAVLMDNPRSDTSMPRCLEQHRDDPAACAYDKAVGIEESGSPALQAAAASAAADPEWGLVDVNHLVCPGEDACAPVIGEALVLFDTNHFTATFARTLAPELGEQIEALLP</sequence>
<feature type="domain" description="Acyltransferase 3" evidence="2">
    <location>
        <begin position="22"/>
        <end position="379"/>
    </location>
</feature>
<dbReference type="GO" id="GO:0009103">
    <property type="term" value="P:lipopolysaccharide biosynthetic process"/>
    <property type="evidence" value="ECO:0007669"/>
    <property type="project" value="TreeGrafter"/>
</dbReference>
<feature type="transmembrane region" description="Helical" evidence="1">
    <location>
        <begin position="88"/>
        <end position="108"/>
    </location>
</feature>
<comment type="caution">
    <text evidence="4">The sequence shown here is derived from an EMBL/GenBank/DDBJ whole genome shotgun (WGS) entry which is preliminary data.</text>
</comment>
<dbReference type="GO" id="GO:0016020">
    <property type="term" value="C:membrane"/>
    <property type="evidence" value="ECO:0007669"/>
    <property type="project" value="TreeGrafter"/>
</dbReference>
<name>A0A7W9JIR7_9MICC</name>
<dbReference type="GO" id="GO:0016747">
    <property type="term" value="F:acyltransferase activity, transferring groups other than amino-acyl groups"/>
    <property type="evidence" value="ECO:0007669"/>
    <property type="project" value="InterPro"/>
</dbReference>
<evidence type="ECO:0000256" key="1">
    <source>
        <dbReference type="SAM" id="Phobius"/>
    </source>
</evidence>
<evidence type="ECO:0000259" key="3">
    <source>
        <dbReference type="Pfam" id="PF19040"/>
    </source>
</evidence>
<dbReference type="Pfam" id="PF01757">
    <property type="entry name" value="Acyl_transf_3"/>
    <property type="match status" value="1"/>
</dbReference>
<dbReference type="Proteomes" id="UP000567246">
    <property type="component" value="Unassembled WGS sequence"/>
</dbReference>
<evidence type="ECO:0000313" key="4">
    <source>
        <dbReference type="EMBL" id="MBB5848246.1"/>
    </source>
</evidence>
<proteinExistence type="predicted"/>
<dbReference type="InterPro" id="IPR002656">
    <property type="entry name" value="Acyl_transf_3_dom"/>
</dbReference>
<dbReference type="RefSeq" id="WP_184171198.1">
    <property type="nucleotide sequence ID" value="NZ_BAABAG010000008.1"/>
</dbReference>
<feature type="transmembrane region" description="Helical" evidence="1">
    <location>
        <begin position="359"/>
        <end position="378"/>
    </location>
</feature>
<protein>
    <submittedName>
        <fullName evidence="4">Peptidoglycan/LPS O-acetylase OafA/YrhL</fullName>
    </submittedName>
</protein>
<feature type="transmembrane region" description="Helical" evidence="1">
    <location>
        <begin position="47"/>
        <end position="67"/>
    </location>
</feature>
<feature type="transmembrane region" description="Helical" evidence="1">
    <location>
        <begin position="399"/>
        <end position="424"/>
    </location>
</feature>
<feature type="transmembrane region" description="Helical" evidence="1">
    <location>
        <begin position="25"/>
        <end position="41"/>
    </location>
</feature>